<protein>
    <submittedName>
        <fullName evidence="1">Uncharacterized protein</fullName>
    </submittedName>
</protein>
<proteinExistence type="predicted"/>
<evidence type="ECO:0000313" key="1">
    <source>
        <dbReference type="EMBL" id="CAH1402736.1"/>
    </source>
</evidence>
<dbReference type="AlphaFoldDB" id="A0A9P0HIN7"/>
<accession>A0A9P0HIN7</accession>
<reference evidence="1" key="1">
    <citation type="submission" date="2022-01" db="EMBL/GenBank/DDBJ databases">
        <authorList>
            <person name="King R."/>
        </authorList>
    </citation>
    <scope>NUCLEOTIDE SEQUENCE</scope>
</reference>
<keyword evidence="2" id="KW-1185">Reference proteome</keyword>
<dbReference type="EMBL" id="OV725081">
    <property type="protein sequence ID" value="CAH1402736.1"/>
    <property type="molecule type" value="Genomic_DNA"/>
</dbReference>
<organism evidence="1 2">
    <name type="scientific">Nezara viridula</name>
    <name type="common">Southern green stink bug</name>
    <name type="synonym">Cimex viridulus</name>
    <dbReference type="NCBI Taxonomy" id="85310"/>
    <lineage>
        <taxon>Eukaryota</taxon>
        <taxon>Metazoa</taxon>
        <taxon>Ecdysozoa</taxon>
        <taxon>Arthropoda</taxon>
        <taxon>Hexapoda</taxon>
        <taxon>Insecta</taxon>
        <taxon>Pterygota</taxon>
        <taxon>Neoptera</taxon>
        <taxon>Paraneoptera</taxon>
        <taxon>Hemiptera</taxon>
        <taxon>Heteroptera</taxon>
        <taxon>Panheteroptera</taxon>
        <taxon>Pentatomomorpha</taxon>
        <taxon>Pentatomoidea</taxon>
        <taxon>Pentatomidae</taxon>
        <taxon>Pentatominae</taxon>
        <taxon>Nezara</taxon>
    </lineage>
</organism>
<sequence length="20" mass="2409">MFRRSISIEEIKKISSVTRK</sequence>
<dbReference type="Proteomes" id="UP001152798">
    <property type="component" value="Chromosome 5"/>
</dbReference>
<gene>
    <name evidence="1" type="ORF">NEZAVI_LOCUS11491</name>
</gene>
<name>A0A9P0HIN7_NEZVI</name>
<evidence type="ECO:0000313" key="2">
    <source>
        <dbReference type="Proteomes" id="UP001152798"/>
    </source>
</evidence>